<dbReference type="PROSITE" id="PS00895">
    <property type="entry name" value="3_HYDROXYISOBUT_DH"/>
    <property type="match status" value="1"/>
</dbReference>
<organism evidence="7 8">
    <name type="scientific">Budvicia aquatica</name>
    <dbReference type="NCBI Taxonomy" id="82979"/>
    <lineage>
        <taxon>Bacteria</taxon>
        <taxon>Pseudomonadati</taxon>
        <taxon>Pseudomonadota</taxon>
        <taxon>Gammaproteobacteria</taxon>
        <taxon>Enterobacterales</taxon>
        <taxon>Budviciaceae</taxon>
        <taxon>Budvicia</taxon>
    </lineage>
</organism>
<keyword evidence="3" id="KW-0520">NAD</keyword>
<dbReference type="GO" id="GO:0051287">
    <property type="term" value="F:NAD binding"/>
    <property type="evidence" value="ECO:0007669"/>
    <property type="project" value="InterPro"/>
</dbReference>
<dbReference type="SUPFAM" id="SSF51735">
    <property type="entry name" value="NAD(P)-binding Rossmann-fold domains"/>
    <property type="match status" value="1"/>
</dbReference>
<evidence type="ECO:0000256" key="4">
    <source>
        <dbReference type="PIRSR" id="PIRSR000103-1"/>
    </source>
</evidence>
<evidence type="ECO:0000256" key="2">
    <source>
        <dbReference type="ARBA" id="ARBA00023002"/>
    </source>
</evidence>
<dbReference type="InterPro" id="IPR002204">
    <property type="entry name" value="3-OH-isobutyrate_DH-rel_CS"/>
</dbReference>
<keyword evidence="8" id="KW-1185">Reference proteome</keyword>
<evidence type="ECO:0000259" key="5">
    <source>
        <dbReference type="Pfam" id="PF03446"/>
    </source>
</evidence>
<dbReference type="PIRSF" id="PIRSF000103">
    <property type="entry name" value="HIBADH"/>
    <property type="match status" value="1"/>
</dbReference>
<feature type="active site" evidence="4">
    <location>
        <position position="174"/>
    </location>
</feature>
<dbReference type="InterPro" id="IPR015815">
    <property type="entry name" value="HIBADH-related"/>
</dbReference>
<dbReference type="SUPFAM" id="SSF48179">
    <property type="entry name" value="6-phosphogluconate dehydrogenase C-terminal domain-like"/>
    <property type="match status" value="1"/>
</dbReference>
<dbReference type="GO" id="GO:0016054">
    <property type="term" value="P:organic acid catabolic process"/>
    <property type="evidence" value="ECO:0007669"/>
    <property type="project" value="UniProtKB-ARBA"/>
</dbReference>
<gene>
    <name evidence="7" type="ORF">CRN84_19205</name>
</gene>
<name>A0A2C6DS70_9GAMM</name>
<dbReference type="InterPro" id="IPR008927">
    <property type="entry name" value="6-PGluconate_DH-like_C_sf"/>
</dbReference>
<dbReference type="EMBL" id="PDDX01000001">
    <property type="protein sequence ID" value="PHI31315.1"/>
    <property type="molecule type" value="Genomic_DNA"/>
</dbReference>
<dbReference type="Pfam" id="PF03446">
    <property type="entry name" value="NAD_binding_2"/>
    <property type="match status" value="1"/>
</dbReference>
<dbReference type="InterPro" id="IPR036291">
    <property type="entry name" value="NAD(P)-bd_dom_sf"/>
</dbReference>
<keyword evidence="2" id="KW-0560">Oxidoreductase</keyword>
<dbReference type="PANTHER" id="PTHR43060">
    <property type="entry name" value="3-HYDROXYISOBUTYRATE DEHYDROGENASE-LIKE 1, MITOCHONDRIAL-RELATED"/>
    <property type="match status" value="1"/>
</dbReference>
<protein>
    <submittedName>
        <fullName evidence="7">NAD(P)-dependent oxidoreductase</fullName>
    </submittedName>
</protein>
<evidence type="ECO:0000313" key="8">
    <source>
        <dbReference type="Proteomes" id="UP000224974"/>
    </source>
</evidence>
<dbReference type="AlphaFoldDB" id="A0A2C6DS70"/>
<feature type="domain" description="6-phosphogluconate dehydrogenase NADP-binding" evidence="5">
    <location>
        <begin position="5"/>
        <end position="165"/>
    </location>
</feature>
<reference evidence="8" key="1">
    <citation type="submission" date="2017-09" db="EMBL/GenBank/DDBJ databases">
        <title>FDA dAtabase for Regulatory Grade micrObial Sequences (FDA-ARGOS): Supporting development and validation of Infectious Disease Dx tests.</title>
        <authorList>
            <person name="Minogue T."/>
            <person name="Wolcott M."/>
            <person name="Wasieloski L."/>
            <person name="Aguilar W."/>
            <person name="Moore D."/>
            <person name="Tallon L."/>
            <person name="Sadzewicz L."/>
            <person name="Ott S."/>
            <person name="Zhao X."/>
            <person name="Nagaraj S."/>
            <person name="Vavikolanu K."/>
            <person name="Aluvathingal J."/>
            <person name="Nadendla S."/>
            <person name="Sichtig H."/>
        </authorList>
    </citation>
    <scope>NUCLEOTIDE SEQUENCE [LARGE SCALE GENOMIC DNA]</scope>
    <source>
        <strain evidence="8">FDAARGOS_387</strain>
    </source>
</reference>
<dbReference type="InterPro" id="IPR013328">
    <property type="entry name" value="6PGD_dom2"/>
</dbReference>
<evidence type="ECO:0000256" key="1">
    <source>
        <dbReference type="ARBA" id="ARBA00009080"/>
    </source>
</evidence>
<feature type="domain" description="3-hydroxyisobutyrate dehydrogenase-like NAD-binding" evidence="6">
    <location>
        <begin position="168"/>
        <end position="285"/>
    </location>
</feature>
<dbReference type="Pfam" id="PF14833">
    <property type="entry name" value="NAD_binding_11"/>
    <property type="match status" value="1"/>
</dbReference>
<comment type="caution">
    <text evidence="7">The sequence shown here is derived from an EMBL/GenBank/DDBJ whole genome shotgun (WGS) entry which is preliminary data.</text>
</comment>
<proteinExistence type="inferred from homology"/>
<dbReference type="Gene3D" id="3.40.50.720">
    <property type="entry name" value="NAD(P)-binding Rossmann-like Domain"/>
    <property type="match status" value="1"/>
</dbReference>
<dbReference type="Gene3D" id="1.10.1040.10">
    <property type="entry name" value="N-(1-d-carboxylethyl)-l-norvaline Dehydrogenase, domain 2"/>
    <property type="match status" value="1"/>
</dbReference>
<sequence length="291" mass="31070">MLMAKISFVGLGVMGYPMARHLQKAGHDVTVYNRTTAKAEQWVKEFGGKLALTPREAAIGADMVMTCVGNDNDVRSVYYGDDGIFAGAEPGALLIDHTTASADLAKELYLAAKKQGFDFLDAPVSGGQAGAENAVLTVMCGGDEEVFKRAEPVLSVYGKAVTLVGASGCGQLCKMANQLCIANVLAGVSEAVRFAQKAGLDVNIVRDVVKMGSGSSWQLENRAATMAEGKFDFGFAIDWIRKDLGFCFEEAERNGAKLPFAKQIDEAYAELQQRGLGRCDTSALICILDDK</sequence>
<dbReference type="STRING" id="1111728.GCA_000427805_03800"/>
<evidence type="ECO:0000256" key="3">
    <source>
        <dbReference type="ARBA" id="ARBA00023027"/>
    </source>
</evidence>
<evidence type="ECO:0000313" key="7">
    <source>
        <dbReference type="EMBL" id="PHI31315.1"/>
    </source>
</evidence>
<dbReference type="PANTHER" id="PTHR43060:SF15">
    <property type="entry name" value="3-HYDROXYISOBUTYRATE DEHYDROGENASE-LIKE 1, MITOCHONDRIAL-RELATED"/>
    <property type="match status" value="1"/>
</dbReference>
<comment type="similarity">
    <text evidence="1">Belongs to the HIBADH-related family.</text>
</comment>
<dbReference type="Proteomes" id="UP000224974">
    <property type="component" value="Unassembled WGS sequence"/>
</dbReference>
<dbReference type="GO" id="GO:0016616">
    <property type="term" value="F:oxidoreductase activity, acting on the CH-OH group of donors, NAD or NADP as acceptor"/>
    <property type="evidence" value="ECO:0007669"/>
    <property type="project" value="UniProtKB-ARBA"/>
</dbReference>
<dbReference type="GO" id="GO:0050661">
    <property type="term" value="F:NADP binding"/>
    <property type="evidence" value="ECO:0007669"/>
    <property type="project" value="InterPro"/>
</dbReference>
<dbReference type="InterPro" id="IPR006115">
    <property type="entry name" value="6PGDH_NADP-bd"/>
</dbReference>
<accession>A0A2C6DS70</accession>
<dbReference type="OrthoDB" id="9786703at2"/>
<dbReference type="InterPro" id="IPR029154">
    <property type="entry name" value="HIBADH-like_NADP-bd"/>
</dbReference>
<evidence type="ECO:0000259" key="6">
    <source>
        <dbReference type="Pfam" id="PF14833"/>
    </source>
</evidence>